<dbReference type="Pfam" id="PF07228">
    <property type="entry name" value="SpoIIE"/>
    <property type="match status" value="1"/>
</dbReference>
<evidence type="ECO:0000313" key="5">
    <source>
        <dbReference type="EMBL" id="MBB3059883.1"/>
    </source>
</evidence>
<comment type="caution">
    <text evidence="2">Lacks conserved residue(s) required for the propagation of feature annotation.</text>
</comment>
<dbReference type="PANTHER" id="PTHR43156:SF2">
    <property type="entry name" value="STAGE II SPORULATION PROTEIN E"/>
    <property type="match status" value="1"/>
</dbReference>
<dbReference type="SUPFAM" id="SSF52172">
    <property type="entry name" value="CheY-like"/>
    <property type="match status" value="1"/>
</dbReference>
<reference evidence="5 6" key="1">
    <citation type="submission" date="2020-08" db="EMBL/GenBank/DDBJ databases">
        <title>Genomic Encyclopedia of Type Strains, Phase III (KMG-III): the genomes of soil and plant-associated and newly described type strains.</title>
        <authorList>
            <person name="Whitman W."/>
        </authorList>
    </citation>
    <scope>NUCLEOTIDE SEQUENCE [LARGE SCALE GENOMIC DNA]</scope>
    <source>
        <strain evidence="5 6">CECT 8799</strain>
    </source>
</reference>
<dbReference type="SUPFAM" id="SSF52091">
    <property type="entry name" value="SpoIIaa-like"/>
    <property type="match status" value="1"/>
</dbReference>
<keyword evidence="3" id="KW-0175">Coiled coil</keyword>
<dbReference type="PANTHER" id="PTHR43156">
    <property type="entry name" value="STAGE II SPORULATION PROTEIN E-RELATED"/>
    <property type="match status" value="1"/>
</dbReference>
<keyword evidence="1" id="KW-0378">Hydrolase</keyword>
<dbReference type="InterPro" id="IPR052016">
    <property type="entry name" value="Bact_Sigma-Reg"/>
</dbReference>
<dbReference type="InterPro" id="IPR001932">
    <property type="entry name" value="PPM-type_phosphatase-like_dom"/>
</dbReference>
<evidence type="ECO:0000256" key="2">
    <source>
        <dbReference type="PROSITE-ProRule" id="PRU00169"/>
    </source>
</evidence>
<evidence type="ECO:0000313" key="6">
    <source>
        <dbReference type="Proteomes" id="UP000535937"/>
    </source>
</evidence>
<dbReference type="SMART" id="SM00331">
    <property type="entry name" value="PP2C_SIG"/>
    <property type="match status" value="1"/>
</dbReference>
<organism evidence="5 6">
    <name type="scientific">Microbulbifer rhizosphaerae</name>
    <dbReference type="NCBI Taxonomy" id="1562603"/>
    <lineage>
        <taxon>Bacteria</taxon>
        <taxon>Pseudomonadati</taxon>
        <taxon>Pseudomonadota</taxon>
        <taxon>Gammaproteobacteria</taxon>
        <taxon>Cellvibrionales</taxon>
        <taxon>Microbulbiferaceae</taxon>
        <taxon>Microbulbifer</taxon>
    </lineage>
</organism>
<sequence>MKWAQEHCPGPLWIVLSGLETFDAAVDALQLGAFDYLGKPPEVQRVRVVVRNALEQIELVRERKRLYEQIERSNAQLAEKVEQLEQVCRMLEEQAAVIQSDLDRAEVIQHALLPQEPPEIDGWCLETLYRSGSSVGGDLYDVILLDQQHMGLVIADAAGHGVAAAMLSVLLKLRLNLTDKAGTLRMPSQVLSNLNRRLHETVTAPGAFITAVYVLLNRHTGQARIASAGHPPCIWTTPGGQCQLLAHTGPALGLEADARYEEREVQLAVGDRLLLYTDGVLGSGAESITSDELTRTLCSGIDRAELPGSLYRAATQKITGERDDITMILLERGEGASHFDDTASPEERLTPQPSTTQAQLLYAVRGEQAFISIAGNVTWVFSQALLDTANTLLERYNKLTIDLAACEYMDSTCLGTLHEIVISRPDAVYLQRMPTNIRELFEELSMGAVLSHESPSNDPLPDLMEPLPQKEIDVARQGARMLSAHETLASLSPENRERFQGVVDSLRADLDRKR</sequence>
<dbReference type="InterPro" id="IPR011006">
    <property type="entry name" value="CheY-like_superfamily"/>
</dbReference>
<dbReference type="GO" id="GO:0000160">
    <property type="term" value="P:phosphorelay signal transduction system"/>
    <property type="evidence" value="ECO:0007669"/>
    <property type="project" value="InterPro"/>
</dbReference>
<dbReference type="PROSITE" id="PS50110">
    <property type="entry name" value="RESPONSE_REGULATORY"/>
    <property type="match status" value="1"/>
</dbReference>
<evidence type="ECO:0000256" key="3">
    <source>
        <dbReference type="SAM" id="Coils"/>
    </source>
</evidence>
<dbReference type="Gene3D" id="3.40.50.2300">
    <property type="match status" value="1"/>
</dbReference>
<comment type="caution">
    <text evidence="5">The sequence shown here is derived from an EMBL/GenBank/DDBJ whole genome shotgun (WGS) entry which is preliminary data.</text>
</comment>
<dbReference type="EMBL" id="JACHWZ010000002">
    <property type="protein sequence ID" value="MBB3059883.1"/>
    <property type="molecule type" value="Genomic_DNA"/>
</dbReference>
<dbReference type="InterPro" id="IPR036513">
    <property type="entry name" value="STAS_dom_sf"/>
</dbReference>
<keyword evidence="6" id="KW-1185">Reference proteome</keyword>
<dbReference type="AlphaFoldDB" id="A0A7W4W911"/>
<dbReference type="SUPFAM" id="SSF81606">
    <property type="entry name" value="PP2C-like"/>
    <property type="match status" value="1"/>
</dbReference>
<evidence type="ECO:0000256" key="1">
    <source>
        <dbReference type="ARBA" id="ARBA00022801"/>
    </source>
</evidence>
<dbReference type="Proteomes" id="UP000535937">
    <property type="component" value="Unassembled WGS sequence"/>
</dbReference>
<feature type="coiled-coil region" evidence="3">
    <location>
        <begin position="60"/>
        <end position="101"/>
    </location>
</feature>
<feature type="domain" description="Response regulatory" evidence="4">
    <location>
        <begin position="1"/>
        <end position="54"/>
    </location>
</feature>
<protein>
    <submittedName>
        <fullName evidence="5">Serine phosphatase RsbU (Regulator of sigma subunit)/ABC-type transporter Mla MlaB component</fullName>
    </submittedName>
</protein>
<dbReference type="Gene3D" id="3.30.750.24">
    <property type="entry name" value="STAS domain"/>
    <property type="match status" value="1"/>
</dbReference>
<dbReference type="Gene3D" id="3.60.40.10">
    <property type="entry name" value="PPM-type phosphatase domain"/>
    <property type="match status" value="1"/>
</dbReference>
<name>A0A7W4W911_9GAMM</name>
<dbReference type="GO" id="GO:0016791">
    <property type="term" value="F:phosphatase activity"/>
    <property type="evidence" value="ECO:0007669"/>
    <property type="project" value="TreeGrafter"/>
</dbReference>
<gene>
    <name evidence="5" type="ORF">FHS09_000691</name>
</gene>
<dbReference type="InterPro" id="IPR001789">
    <property type="entry name" value="Sig_transdc_resp-reg_receiver"/>
</dbReference>
<proteinExistence type="predicted"/>
<dbReference type="InterPro" id="IPR036457">
    <property type="entry name" value="PPM-type-like_dom_sf"/>
</dbReference>
<accession>A0A7W4W911</accession>
<evidence type="ECO:0000259" key="4">
    <source>
        <dbReference type="PROSITE" id="PS50110"/>
    </source>
</evidence>